<accession>A0A413UEI9</accession>
<dbReference type="CDD" id="cd11527">
    <property type="entry name" value="NTP-PPase_dUTPase"/>
    <property type="match status" value="1"/>
</dbReference>
<evidence type="ECO:0008006" key="3">
    <source>
        <dbReference type="Google" id="ProtNLM"/>
    </source>
</evidence>
<dbReference type="RefSeq" id="WP_118010734.1">
    <property type="nucleotide sequence ID" value="NZ_QSGD01000005.1"/>
</dbReference>
<dbReference type="Proteomes" id="UP000285288">
    <property type="component" value="Unassembled WGS sequence"/>
</dbReference>
<organism evidence="1 2">
    <name type="scientific">Holdemanella biformis</name>
    <dbReference type="NCBI Taxonomy" id="1735"/>
    <lineage>
        <taxon>Bacteria</taxon>
        <taxon>Bacillati</taxon>
        <taxon>Bacillota</taxon>
        <taxon>Erysipelotrichia</taxon>
        <taxon>Erysipelotrichales</taxon>
        <taxon>Erysipelotrichaceae</taxon>
        <taxon>Holdemanella</taxon>
    </lineage>
</organism>
<gene>
    <name evidence="1" type="ORF">DW907_02375</name>
</gene>
<dbReference type="SUPFAM" id="SSF101386">
    <property type="entry name" value="all-alpha NTP pyrophosphatases"/>
    <property type="match status" value="1"/>
</dbReference>
<dbReference type="AlphaFoldDB" id="A0A413UEI9"/>
<dbReference type="InterPro" id="IPR014871">
    <property type="entry name" value="dUTPase/dCTP_pyrophosphatase"/>
</dbReference>
<proteinExistence type="predicted"/>
<dbReference type="Pfam" id="PF08761">
    <property type="entry name" value="dUTPase_2"/>
    <property type="match status" value="1"/>
</dbReference>
<dbReference type="EMBL" id="QSGD01000005">
    <property type="protein sequence ID" value="RHB08751.1"/>
    <property type="molecule type" value="Genomic_DNA"/>
</dbReference>
<evidence type="ECO:0000313" key="2">
    <source>
        <dbReference type="Proteomes" id="UP000285288"/>
    </source>
</evidence>
<protein>
    <recommendedName>
        <fullName evidence="3">dUTPase</fullName>
    </recommendedName>
</protein>
<dbReference type="Gene3D" id="1.10.4010.10">
    <property type="entry name" value="Type II deoxyuridine triphosphatase"/>
    <property type="match status" value="1"/>
</dbReference>
<evidence type="ECO:0000313" key="1">
    <source>
        <dbReference type="EMBL" id="RHB08751.1"/>
    </source>
</evidence>
<reference evidence="1 2" key="1">
    <citation type="submission" date="2018-08" db="EMBL/GenBank/DDBJ databases">
        <title>A genome reference for cultivated species of the human gut microbiota.</title>
        <authorList>
            <person name="Zou Y."/>
            <person name="Xue W."/>
            <person name="Luo G."/>
        </authorList>
    </citation>
    <scope>NUCLEOTIDE SEQUENCE [LARGE SCALE GENOMIC DNA]</scope>
    <source>
        <strain evidence="1 2">AM42-13AC</strain>
    </source>
</reference>
<comment type="caution">
    <text evidence="1">The sequence shown here is derived from an EMBL/GenBank/DDBJ whole genome shotgun (WGS) entry which is preliminary data.</text>
</comment>
<name>A0A413UEI9_9FIRM</name>
<sequence>MISKDIDLIKEMLQMQAKLDEAIMKEYGLEEIEEEKLNMAILDEIGELTHELKANWCWWKKTQAPVDDAKVLEELVDVWHFILSYTNKFNDGVSMFDTGVVYFNQDYEFYSSKMNFDKTAFTNMLSMLIESWFDRLAVLTVITEHLGFTIEQVYSAYCDKNKVNYQRLESGY</sequence>